<evidence type="ECO:0000313" key="6">
    <source>
        <dbReference type="EMBL" id="SHO55978.1"/>
    </source>
</evidence>
<dbReference type="GO" id="GO:0102810">
    <property type="term" value="F:glutarate-semialdehyde dehydrogenase (NADP+) activity"/>
    <property type="evidence" value="ECO:0007669"/>
    <property type="project" value="UniProtKB-EC"/>
</dbReference>
<dbReference type="InterPro" id="IPR050740">
    <property type="entry name" value="Aldehyde_DH_Superfamily"/>
</dbReference>
<feature type="active site" evidence="3">
    <location>
        <position position="262"/>
    </location>
</feature>
<dbReference type="PROSITE" id="PS00070">
    <property type="entry name" value="ALDEHYDE_DEHYDR_CYS"/>
    <property type="match status" value="1"/>
</dbReference>
<dbReference type="STRING" id="1117707.VQ7734_01739"/>
<dbReference type="InterPro" id="IPR010102">
    <property type="entry name" value="Succ_semiAld_DH"/>
</dbReference>
<sequence length="489" mass="52499">MINSSIQQQLNNPSLLTDQAYINGQWLLSDDDATIEVINPSTQEIIATVPDLTSAQITSSIELADLAWQDWKKTTATERAAMLMTWYQLMMDNQQDLGLIMTLEQGKPLAEATGEIAYAASFIKWFAEEARRVHGETLQNPSPDRRLITIKQPVGVCAAITPWNFPAAMITRKCAPAIAAGCPVIVKPADLTPLSALALGVLAEQAGIPAGIFNVITGDAARIGEVLTASPVVRKITFTGSTRVGSLLMAQSAPTIKRLSLELGGNAPFIVFEDADIQQAVEGVMTSKFRNAGQTCVCANRILVHDAVYDEFARALTQAVSQLKMGDGLEEGVTIGPLINTAAVEKVKRHIDDATSKGARIISGEVPDPQSQFVTPTILTEVTTDMLVAQEETFGPLAPLFRFSSDEEAIDIANSTPYGLGAYYYTQNLQRAWHVGEALEFGMVGLNSGVISMDAAPFGGIKLSGLGREGSGLGIEEYLEVKSWHMGGL</sequence>
<evidence type="ECO:0000313" key="7">
    <source>
        <dbReference type="Proteomes" id="UP000184600"/>
    </source>
</evidence>
<dbReference type="InterPro" id="IPR016162">
    <property type="entry name" value="Ald_DH_N"/>
</dbReference>
<protein>
    <submittedName>
        <fullName evidence="6">Glutarate-semialdehyde dehydrogenase DavD</fullName>
        <ecNumber evidence="6">1.2.1.20</ecNumber>
    </submittedName>
</protein>
<organism evidence="6 7">
    <name type="scientific">Vibrio quintilis</name>
    <dbReference type="NCBI Taxonomy" id="1117707"/>
    <lineage>
        <taxon>Bacteria</taxon>
        <taxon>Pseudomonadati</taxon>
        <taxon>Pseudomonadota</taxon>
        <taxon>Gammaproteobacteria</taxon>
        <taxon>Vibrionales</taxon>
        <taxon>Vibrionaceae</taxon>
        <taxon>Vibrio</taxon>
    </lineage>
</organism>
<accession>A0A1M7YTR0</accession>
<dbReference type="PANTHER" id="PTHR43353">
    <property type="entry name" value="SUCCINATE-SEMIALDEHYDE DEHYDROGENASE, MITOCHONDRIAL"/>
    <property type="match status" value="1"/>
</dbReference>
<dbReference type="SUPFAM" id="SSF53720">
    <property type="entry name" value="ALDH-like"/>
    <property type="match status" value="1"/>
</dbReference>
<dbReference type="Gene3D" id="3.40.309.10">
    <property type="entry name" value="Aldehyde Dehydrogenase, Chain A, domain 2"/>
    <property type="match status" value="1"/>
</dbReference>
<feature type="domain" description="Aldehyde dehydrogenase" evidence="5">
    <location>
        <begin position="28"/>
        <end position="483"/>
    </location>
</feature>
<dbReference type="OrthoDB" id="9812625at2"/>
<dbReference type="FunFam" id="3.40.605.10:FF:000005">
    <property type="entry name" value="Succinate-semialdehyde dehydrogenase I"/>
    <property type="match status" value="1"/>
</dbReference>
<evidence type="ECO:0000256" key="3">
    <source>
        <dbReference type="PROSITE-ProRule" id="PRU10007"/>
    </source>
</evidence>
<keyword evidence="2 4" id="KW-0560">Oxidoreductase</keyword>
<dbReference type="CDD" id="cd07103">
    <property type="entry name" value="ALDH_F5_SSADH_GabD"/>
    <property type="match status" value="1"/>
</dbReference>
<dbReference type="Proteomes" id="UP000184600">
    <property type="component" value="Unassembled WGS sequence"/>
</dbReference>
<comment type="similarity">
    <text evidence="1 4">Belongs to the aldehyde dehydrogenase family.</text>
</comment>
<evidence type="ECO:0000256" key="2">
    <source>
        <dbReference type="ARBA" id="ARBA00023002"/>
    </source>
</evidence>
<reference evidence="7" key="1">
    <citation type="submission" date="2016-12" db="EMBL/GenBank/DDBJ databases">
        <authorList>
            <person name="Rodrigo-Torres L."/>
            <person name="Arahal R.D."/>
            <person name="Lucena T."/>
        </authorList>
    </citation>
    <scope>NUCLEOTIDE SEQUENCE [LARGE SCALE GENOMIC DNA]</scope>
</reference>
<dbReference type="PANTHER" id="PTHR43353:SF5">
    <property type="entry name" value="SUCCINATE-SEMIALDEHYDE DEHYDROGENASE, MITOCHONDRIAL"/>
    <property type="match status" value="1"/>
</dbReference>
<dbReference type="GO" id="GO:0004777">
    <property type="term" value="F:succinate-semialdehyde dehydrogenase (NAD+) activity"/>
    <property type="evidence" value="ECO:0007669"/>
    <property type="project" value="TreeGrafter"/>
</dbReference>
<dbReference type="Gene3D" id="3.40.605.10">
    <property type="entry name" value="Aldehyde Dehydrogenase, Chain A, domain 1"/>
    <property type="match status" value="1"/>
</dbReference>
<keyword evidence="7" id="KW-1185">Reference proteome</keyword>
<dbReference type="EMBL" id="FRFG01000019">
    <property type="protein sequence ID" value="SHO55978.1"/>
    <property type="molecule type" value="Genomic_DNA"/>
</dbReference>
<dbReference type="FunFam" id="3.40.309.10:FF:000004">
    <property type="entry name" value="Succinate-semialdehyde dehydrogenase I"/>
    <property type="match status" value="1"/>
</dbReference>
<evidence type="ECO:0000256" key="1">
    <source>
        <dbReference type="ARBA" id="ARBA00009986"/>
    </source>
</evidence>
<dbReference type="InterPro" id="IPR016163">
    <property type="entry name" value="Ald_DH_C"/>
</dbReference>
<name>A0A1M7YTR0_9VIBR</name>
<proteinExistence type="inferred from homology"/>
<dbReference type="AlphaFoldDB" id="A0A1M7YTR0"/>
<dbReference type="NCBIfam" id="TIGR01780">
    <property type="entry name" value="SSADH"/>
    <property type="match status" value="1"/>
</dbReference>
<dbReference type="InterPro" id="IPR016160">
    <property type="entry name" value="Ald_DH_CS_CYS"/>
</dbReference>
<gene>
    <name evidence="6" type="primary">davD_1</name>
    <name evidence="6" type="ORF">VQ7734_01739</name>
</gene>
<evidence type="ECO:0000259" key="5">
    <source>
        <dbReference type="Pfam" id="PF00171"/>
    </source>
</evidence>
<evidence type="ECO:0000256" key="4">
    <source>
        <dbReference type="RuleBase" id="RU003345"/>
    </source>
</evidence>
<dbReference type="RefSeq" id="WP_073581481.1">
    <property type="nucleotide sequence ID" value="NZ_AP024897.1"/>
</dbReference>
<dbReference type="PROSITE" id="PS00687">
    <property type="entry name" value="ALDEHYDE_DEHYDR_GLU"/>
    <property type="match status" value="1"/>
</dbReference>
<dbReference type="InterPro" id="IPR016161">
    <property type="entry name" value="Ald_DH/histidinol_DH"/>
</dbReference>
<dbReference type="EC" id="1.2.1.20" evidence="6"/>
<dbReference type="Pfam" id="PF00171">
    <property type="entry name" value="Aldedh"/>
    <property type="match status" value="1"/>
</dbReference>
<dbReference type="InterPro" id="IPR029510">
    <property type="entry name" value="Ald_DH_CS_GLU"/>
</dbReference>
<dbReference type="GO" id="GO:0005829">
    <property type="term" value="C:cytosol"/>
    <property type="evidence" value="ECO:0007669"/>
    <property type="project" value="TreeGrafter"/>
</dbReference>
<dbReference type="GO" id="GO:0009450">
    <property type="term" value="P:gamma-aminobutyric acid catabolic process"/>
    <property type="evidence" value="ECO:0007669"/>
    <property type="project" value="InterPro"/>
</dbReference>
<dbReference type="InterPro" id="IPR015590">
    <property type="entry name" value="Aldehyde_DH_dom"/>
</dbReference>